<dbReference type="PROSITE" id="PS50237">
    <property type="entry name" value="HECT"/>
    <property type="match status" value="1"/>
</dbReference>
<evidence type="ECO:0000259" key="16">
    <source>
        <dbReference type="PROSITE" id="PS50918"/>
    </source>
</evidence>
<feature type="region of interest" description="Disordered" evidence="13">
    <location>
        <begin position="2662"/>
        <end position="2703"/>
    </location>
</feature>
<feature type="compositionally biased region" description="Low complexity" evidence="13">
    <location>
        <begin position="3388"/>
        <end position="3398"/>
    </location>
</feature>
<feature type="compositionally biased region" description="Gly residues" evidence="13">
    <location>
        <begin position="3139"/>
        <end position="3155"/>
    </location>
</feature>
<dbReference type="InterPro" id="IPR010314">
    <property type="entry name" value="E3_Ub_ligase_DUF913"/>
</dbReference>
<dbReference type="PANTHER" id="PTHR11254:SF67">
    <property type="entry name" value="E3 UBIQUITIN-PROTEIN LIGASE HUWE1"/>
    <property type="match status" value="1"/>
</dbReference>
<feature type="compositionally biased region" description="Low complexity" evidence="13">
    <location>
        <begin position="827"/>
        <end position="836"/>
    </location>
</feature>
<keyword evidence="6" id="KW-0808">Transferase</keyword>
<feature type="compositionally biased region" description="Acidic residues" evidence="13">
    <location>
        <begin position="837"/>
        <end position="847"/>
    </location>
</feature>
<feature type="region of interest" description="Disordered" evidence="13">
    <location>
        <begin position="3120"/>
        <end position="3205"/>
    </location>
</feature>
<dbReference type="GO" id="GO:0005737">
    <property type="term" value="C:cytoplasm"/>
    <property type="evidence" value="ECO:0007669"/>
    <property type="project" value="TreeGrafter"/>
</dbReference>
<evidence type="ECO:0000256" key="1">
    <source>
        <dbReference type="ARBA" id="ARBA00000885"/>
    </source>
</evidence>
<feature type="region of interest" description="Disordered" evidence="13">
    <location>
        <begin position="4206"/>
        <end position="4228"/>
    </location>
</feature>
<feature type="region of interest" description="Disordered" evidence="13">
    <location>
        <begin position="4792"/>
        <end position="4850"/>
    </location>
</feature>
<dbReference type="Pfam" id="PF14377">
    <property type="entry name" value="UBM"/>
    <property type="match status" value="3"/>
</dbReference>
<dbReference type="InterPro" id="IPR010309">
    <property type="entry name" value="E3_Ub_ligase_DUF908"/>
</dbReference>
<dbReference type="InterPro" id="IPR009060">
    <property type="entry name" value="UBA-like_sf"/>
</dbReference>
<feature type="region of interest" description="Disordered" evidence="13">
    <location>
        <begin position="2721"/>
        <end position="3002"/>
    </location>
</feature>
<dbReference type="PANTHER" id="PTHR11254">
    <property type="entry name" value="HECT DOMAIN UBIQUITIN-PROTEIN LIGASE"/>
    <property type="match status" value="1"/>
</dbReference>
<feature type="compositionally biased region" description="Gly residues" evidence="13">
    <location>
        <begin position="3178"/>
        <end position="3187"/>
    </location>
</feature>
<dbReference type="InterPro" id="IPR016024">
    <property type="entry name" value="ARM-type_fold"/>
</dbReference>
<feature type="active site" description="Glycyl thioester intermediate" evidence="12">
    <location>
        <position position="5264"/>
    </location>
</feature>
<dbReference type="Pfam" id="PF02825">
    <property type="entry name" value="WWE"/>
    <property type="match status" value="1"/>
</dbReference>
<dbReference type="Gene3D" id="3.30.720.50">
    <property type="match status" value="1"/>
</dbReference>
<feature type="compositionally biased region" description="Low complexity" evidence="13">
    <location>
        <begin position="2238"/>
        <end position="2258"/>
    </location>
</feature>
<dbReference type="Gene3D" id="3.30.2160.10">
    <property type="entry name" value="Hect, E3 ligase catalytic domain"/>
    <property type="match status" value="1"/>
</dbReference>
<dbReference type="SMART" id="SM00119">
    <property type="entry name" value="HECTc"/>
    <property type="match status" value="1"/>
</dbReference>
<dbReference type="GO" id="GO:0005634">
    <property type="term" value="C:nucleus"/>
    <property type="evidence" value="ECO:0007669"/>
    <property type="project" value="UniProtKB-SubCell"/>
</dbReference>
<dbReference type="GO" id="GO:0000209">
    <property type="term" value="P:protein polyubiquitination"/>
    <property type="evidence" value="ECO:0007669"/>
    <property type="project" value="TreeGrafter"/>
</dbReference>
<evidence type="ECO:0000256" key="13">
    <source>
        <dbReference type="SAM" id="MobiDB-lite"/>
    </source>
</evidence>
<comment type="subcellular location">
    <subcellularLocation>
        <location evidence="2">Nucleus</location>
    </subcellularLocation>
</comment>
<dbReference type="Gene3D" id="3.90.1750.10">
    <property type="entry name" value="Hect, E3 ligase catalytic domains"/>
    <property type="match status" value="1"/>
</dbReference>
<evidence type="ECO:0000256" key="2">
    <source>
        <dbReference type="ARBA" id="ARBA00004123"/>
    </source>
</evidence>
<evidence type="ECO:0000256" key="4">
    <source>
        <dbReference type="ARBA" id="ARBA00012485"/>
    </source>
</evidence>
<dbReference type="FunFam" id="3.30.2160.10:FF:000007">
    <property type="entry name" value="E3 ubiquitin-protein ligase HUWE1 isoform X2"/>
    <property type="match status" value="1"/>
</dbReference>
<feature type="compositionally biased region" description="Acidic residues" evidence="13">
    <location>
        <begin position="4690"/>
        <end position="4712"/>
    </location>
</feature>
<dbReference type="STRING" id="7266.A0A3B0JEG7"/>
<dbReference type="CDD" id="cd00078">
    <property type="entry name" value="HECTc"/>
    <property type="match status" value="1"/>
</dbReference>
<evidence type="ECO:0000256" key="7">
    <source>
        <dbReference type="ARBA" id="ARBA00022763"/>
    </source>
</evidence>
<feature type="compositionally biased region" description="Pro residues" evidence="13">
    <location>
        <begin position="3704"/>
        <end position="3713"/>
    </location>
</feature>
<dbReference type="InterPro" id="IPR037197">
    <property type="entry name" value="WWE_dom_sf"/>
</dbReference>
<evidence type="ECO:0000256" key="5">
    <source>
        <dbReference type="ARBA" id="ARBA00022553"/>
    </source>
</evidence>
<dbReference type="Gene3D" id="1.10.8.10">
    <property type="entry name" value="DNA helicase RuvA subunit, C-terminal domain"/>
    <property type="match status" value="1"/>
</dbReference>
<feature type="region of interest" description="Disordered" evidence="13">
    <location>
        <begin position="1879"/>
        <end position="1946"/>
    </location>
</feature>
<evidence type="ECO:0000256" key="6">
    <source>
        <dbReference type="ARBA" id="ARBA00022679"/>
    </source>
</evidence>
<name>A0A3B0JEG7_DROGU</name>
<evidence type="ECO:0000313" key="17">
    <source>
        <dbReference type="EMBL" id="SPP78572.1"/>
    </source>
</evidence>
<dbReference type="GO" id="GO:0006511">
    <property type="term" value="P:ubiquitin-dependent protein catabolic process"/>
    <property type="evidence" value="ECO:0007669"/>
    <property type="project" value="TreeGrafter"/>
</dbReference>
<keyword evidence="10" id="KW-0539">Nucleus</keyword>
<feature type="compositionally biased region" description="Low complexity" evidence="13">
    <location>
        <begin position="4799"/>
        <end position="4813"/>
    </location>
</feature>
<feature type="compositionally biased region" description="Low complexity" evidence="13">
    <location>
        <begin position="3128"/>
        <end position="3138"/>
    </location>
</feature>
<comment type="catalytic activity">
    <reaction evidence="1">
        <text>S-ubiquitinyl-[E2 ubiquitin-conjugating enzyme]-L-cysteine + [acceptor protein]-L-lysine = [E2 ubiquitin-conjugating enzyme]-L-cysteine + N(6)-ubiquitinyl-[acceptor protein]-L-lysine.</text>
        <dbReference type="EC" id="2.3.2.26"/>
    </reaction>
</comment>
<feature type="compositionally biased region" description="Gly residues" evidence="13">
    <location>
        <begin position="1523"/>
        <end position="1538"/>
    </location>
</feature>
<dbReference type="GO" id="GO:0009966">
    <property type="term" value="P:regulation of signal transduction"/>
    <property type="evidence" value="ECO:0007669"/>
    <property type="project" value="UniProtKB-ARBA"/>
</dbReference>
<comment type="similarity">
    <text evidence="11">Belongs to the UPL family. TOM1/PTR1 subfamily.</text>
</comment>
<dbReference type="FunFam" id="3.30.2410.10:FF:000004">
    <property type="entry name" value="E3 ubiquitin-protein ligase HUWE1, variant"/>
    <property type="match status" value="1"/>
</dbReference>
<protein>
    <recommendedName>
        <fullName evidence="4">HECT-type E3 ubiquitin transferase</fullName>
        <ecNumber evidence="4">2.3.2.26</ecNumber>
    </recommendedName>
</protein>
<keyword evidence="9" id="KW-0234">DNA repair</keyword>
<evidence type="ECO:0000256" key="11">
    <source>
        <dbReference type="ARBA" id="ARBA00034494"/>
    </source>
</evidence>
<feature type="region of interest" description="Disordered" evidence="13">
    <location>
        <begin position="1491"/>
        <end position="1557"/>
    </location>
</feature>
<dbReference type="SUPFAM" id="SSF56204">
    <property type="entry name" value="Hect, E3 ligase catalytic domain"/>
    <property type="match status" value="1"/>
</dbReference>
<feature type="compositionally biased region" description="Polar residues" evidence="13">
    <location>
        <begin position="3747"/>
        <end position="3772"/>
    </location>
</feature>
<feature type="compositionally biased region" description="Gly residues" evidence="13">
    <location>
        <begin position="3195"/>
        <end position="3205"/>
    </location>
</feature>
<feature type="compositionally biased region" description="Gly residues" evidence="13">
    <location>
        <begin position="2791"/>
        <end position="2811"/>
    </location>
</feature>
<feature type="domain" description="WWE" evidence="16">
    <location>
        <begin position="1746"/>
        <end position="1824"/>
    </location>
</feature>
<dbReference type="InterPro" id="IPR050409">
    <property type="entry name" value="E3_ubiq-protein_ligase"/>
</dbReference>
<dbReference type="SUPFAM" id="SSF117839">
    <property type="entry name" value="WWE domain"/>
    <property type="match status" value="1"/>
</dbReference>
<sequence length="5297" mass="571906">MKVDTVKLKKGSSELTSECRELIDELTKRRTRSELLEFLDKIHVWIYGKCELYHWIEILDRFDKILDEAARHVNSNEFVLQCDTQFHSTVGPTDVTLLLHVLNFTTLLIEHSFSRHLYNSIEHLTQLLSSQNMDIVLAVLNLLYMFSKRSNFIPRLPFEKKELLIVKLFNIAERWGDPNYGLSLKDCCIGEPKLEFLYQLCIDYVDEHGHAAQLEIPDMMDLCHTASAPDVIKTIAGQISKPSEAIKMRIAHRVRLISGFNNYKLRLQFVQARLQAVSILIYSNALQDNTDKVLYPGFGEELCELIDKEDVILVEIRAAVLRTLTSMLHFDRNPNVPSRAGSRLMKIVHYTGAERQGGTLPLLVRDCINNLTTHGLTERYPLILATSLFSLLYHLASYELGGSALVKSGMMQSLLCVISWPGVDLEHITFVTRAVRVIDLITNIDIARFHQNNGLNVFIDRLEKEIKSCCKALADIGITLKESTLRDESKLDMSLDLVDIEDGSGSSPHRDTSDDQLGGIHLDDEDEEPPAGSFSSDPGDQGRSVIAMYPLNSYYARPLAERKAELSQAQLPPSSVQPKKPSCVTQRAALLKSMLNFLKKSIQDHAHFSNMRNIMETSLTQSLRHIIANAEYYGPSLFLLATDVVTVYVFNEPSLLSSLQDLGITSVMLKALLQKDVPATREVLGSLPNVFSALCLNERGLFEFLSYDPFDKVLKVLLSPDYLVAMRRRRSSDPLGDTATNLGNAMDDLIKHHPYLRADATEAIVRLLRELVRLGSDPSFICWRANKESSGSGSGSHGSGSHGVLPSVTASPMVMVAGAGGTASVLQSAANDNNDSSGDDDDDDDEMSSASQQQQQPPPGTVGGGGVVVVASTSRGAASLAAGTAGAGIPGGCLTVATTSSSSSSSSSSALARASVSPPEREAIPLIDYILNVMKFIEAIFSNSDHCREFVLQGGLRPILQLLSLPNLPVDSPVSTTSQAVANVCKAILSQAQETKVLDVALKQLADIVGKLKPLIKHFTFPGGSVLLAELVCCQRLEDGFANAEYTPILHNMSFVHGYVVMLVHLCRNASTDMRAILLKRWGVNRETGVKLLQQLVQLYISLVWESTILLNLCSDEPTQHPDLIWDEIAAQMSAAAGTADPMTEADLSRKLERAAEFRTKYTPEEQFRYIKSLLAASSRLGRALAELLGTLVKLSVGSPQTRQRRINDLISNINKVPTPEAREIARILSSILVNGFSHESILPKPVPKLKLTFLICSVGFTGPMLFDDKRSAFHLMISQFCAENGLKAFFEMFYWALSLDAESKKFEFKQWASMEDLMQSHEDDKRDCPEGTGEFLDAWLQLLEKMVNPRAMLDSPYTMSPRLNYMPDTVPFEPVFYLIHIHQLAMQALRRIWARRPIANYGASMFETMILIVKHLVKSHATLLERYHTRLKEIKFENLYIRSTDDGLNVEHIKRLTDMGFTHYHVVDALRNNGTLEEATDYLLNNPEASAHSSHAATTSAGASGAATAPTPPPTAMEIGLDGTGMEGGESSGGGSGSTISLGPTPTPTFSQYKSGGNPSSYDYKHLKLMPPMIFDRFCDEAIGRAFEFMEAIPDVVNSASDLIAVLYRRHNHLNKQVFVTNFVRNVIQWVDFTLQLFENPRQPGATCRGTRLEECLTGMTATRLFVRLKTSTLLLDENFSDMHRPLVEAINAQDAMVSLVKLLDNMAQWMMEQSEKPQAERITVPRWVQNLVDLIDAIDSISHILQRKSNMRAVCSDVWRWYDASTGKWNAYSEANNELIRNAYNSGERWLHINIGRQRCTVSFNCMTQVSEASGSHRPVFPALKLSEAISNLNNPVAVTKVEHLLNRVIRTAPDGQGTTHTDELISLRHLMTFGDGQQTPTMVQPPAAATAAAAAAATTGTSDETSNESTSGGARARARSPPAPMTTRSKSRQRNAAAAAAAKAKTSKTAAATAAAAAAPAAAATPTIPKRTQRILLSEENVGLSKFDCARIIGSIVSLLQPPILLQHETKLSLLRLCARLTRNYENAQTFIRRGGVKMLLQLQQSCSFMGFPTYAIIILRHVLEAPPVLQEAMERVLGMRAAGIVPVGQRDLIFVLTQVSTAVSRNPQIFVAAAKEMLRGEYLMNSNSSSGNALADDARVMVKSKFGQQPTAAAGGPNPQTPPPAPVKEEMWEDPMVQSAVAVLKELLLALVQPCCHYSIAVPTNDHPKAAAELPQTEHPGSTQFGAMEEDEPTQQPQAAANQPQAATSSNTKKGGAAAATAAGTAGPTGDGKYEPCCCTWHVPTAVHTHSKPTLSRATLLKLLADATRAYQSLLPRVLLGHVYTPADSPLIQEPQMTFMAVLLDRFLPITKRHHVPEVSTMARVLISSLSDCYQMPGVQVQVAEELHAAVARALAQPDSSEKHTRLQVLMSLFPNLIESPMLFDKVHMHRNSMYRVLLRQGVMTYLTKIAQYKDLSNHNTLCTLASILRPMEILLRFSVSTTTLNSKRILFGDASAGGAGGTGAGGTGAGNNASGTGIGSFSMSSLGGGGGGGGNSVNNTYGAIINRRLYPRLAARTAAGAAVERSNGMGGEHVLRDIIRNVLSDRRHAFEFIFNSDEMAVDPEDAPPPAGGGVGSGAAGSGAGPGAGLGLGLGLGLGSSSSSTSAAAASVIDVVGERNSSSSGGGGGIGIGGEANDGPSGSAGAAGGSSSGGPVRPVLNFDQLWDDFLQSEGLRLASRAGGTGGGSSGSGGSSSQQHAQNGGTSSATSGTGAGSGSGSSLNVDPRLRNSQPDGHLAQDGPNASSSGGGSGSGSGGNDNGLGGGNSDGASTSSDTGARENRREMNASMVGDASSSDSDSDGSSENDERNDDEDDDEDDAPDEDADEHSETDVDEERPRQFIEVFDHIYEPESSETASNDADVDADDDDDDDDEDVDDDDADDDDDDEDRAAGIDDPELENQIVDIALALRNSNNRPRRSAAITASGEPVPDDTLPDDDDDDEDVDDDDDDSAVNEAASRAEAFLFERLVVDNPLLMPQPPTSFRVRMNSSIAQPLDIDVNGGDGGGGNVSGGASGSSGAAGGPAAGSSSARGGSNVSAAGGSSSGGERPVASALRPSSRSWIAPDFSFISASGGVPQGASGSNAPANGNEGAVNGAGGGGFHTPSGGGGAPTAATASNNQNQNMSNLLDEQVSGGGTGGNGGATAASGGHQSGSGGGGSGSSTLCNNGVRRRLMYLDQQYCVCMPTHQNPTEETQIEIFTQDALHWWLEEAKALDMESQTDACLYAAHFLLPYLIRELKAAHHQRKQEEAARQAALAAAAAATTATTIATPTATTPTATPIPIPTPTFTSATATVTSAAAAATGAASAVSNNRRSSIPVLIPMLIPSSLAPAMAARGANPDGTSATSSSSSTTTTATTAAVTVAPTAAIAAAPTVATSVNPAEGEPFTTTARSRPLRAPTRTAAQRRQEQRSMNFNIYAEIDLTNEPDIDDDDNDTMTAGTNALATALAQNLQNVAPEPPTELFEPEEVQVQEQVQEQAQPQLHEQAEPLAPPRHPPVPHLPASGSGRPRRVHMRVQNINIFNEFGQSAPRVLNGRTHRLMYGQQRLHHAGRGPAPPPPPPPPLAPAPASVLDFYPAAGAAAADQSINVELDLEPSPLVPTDQDLGLEADEVNLLWSGAFDGQEAAQPQQQGEEQQQHQQEEEDENEAEESVQSISNRPGPPPPPPTQPNDSTIQPPIQVAITDEPLWGAATLSRPPRPTTAHPQHQQRTSATSGGRSGNSYLGSSPTNAGAGVGVAASLTASAGGAPTTAETTAAASTEDGAAAAASGSGTATRTVTDMSPEVRAALGDLEVPEGVDPSFLAALPSEMREEVIQEHLRMQRIRQRAQQNAIQIAHDSLVEVNPEFLAALPLSIQSEVLMQQRIEQQRQAAQTANPEDPVDTAAFFQNLPENLRQVILSDMEESQIASLPPELAAEAQFLRRDWETRNGPRLGDVHPPSNALSRFQNTLQSLEEARWHSSIWYDASGNAQPQHHQHTTIVHHHHHSPNVCKPLALLMMEDENILLDPDSLATLLLFLFVEDQKVNSMRLHRVIRNLCHHEPTRDWIINALINIVQKTNEESANFGAGQGQGQGSKPDWLKLRVDAAFGYKSNIFLINRLNDDGSGSSAKSISINPQAAQMIVRNCLDLLFVLAKHYPSSFVPYHRETKTRRMLSAVFGMPPPVPGARAEEQQQQQPPPAGGTLDFRSRFYRYQVANRMRAMLEDHPRMLAPPTPPPPVQAAVTATPLDETPSTSKAAAAKAAKAATTTDSNSYQTNSYNFWDVVLNIDRQTEERMKHVSKFPIVSQPSWEWVAKTGDFLAFSDSPFGQLLAMLPYKVICRSPHLTDMLVKLLASLSTELPKEEELGPVIEPQMPTLIPMNQAVLNQQAQQNQEMSQAAAALTGETHTTRPLPELKKMPPPPPLTLQLPIKPKRKIYAKNFSQLQLVIEVLTHQCGTTEGLDNVAKLIVNLTQCSQASNAIFIQYLTAAILGLAEEVRQAIQTLLQEIRAYNSNAGLPSTSQQAAAAAAAASAAAAAAAAVAAASGPSTSAGLLPNLAVHEGIMQDRFTAEHVIISAPKNAKPTCELQLPSMKKLMSNSSSQPFFLRTLKIFMQVRDMYENQTVASDDEEDFIDILGDGGATSGSSSDASRFRARMETYQPTDGTLDGDADGDGDGDGDGDDEDDEEAMPMGGSSGSSIGGVACASGKDSSKPGKPTLSQILCLDVLWNTLSECLVALEESKDEFAVLVLQPTVEAFFLIHASHRIPKKGTRGRAASSRASAANTSASSVQDISPLMDEGSGSGSTAFSSDDAQDASNTSIGNGNGNSNAGAATAIGSGLSAHEAQLKQDRHKFLQFAEKHRTVLNQILRQSPTHLSDGPFAVLVDHTRILDFDVKRKYFQTELERLDEGIRREEHTVSVRRVTVFEDSFRVLYRLGPEEWKNRFYIVFEDEEGQDAGGLLREWYVIISREIFNPMYALFCVSPGDRVTYMINPSSHANPNHLSYFKFVGRVIAKAVHDNKLLECYFTRSFYKHILGKQVKHTDMESQDYEFYKGLDYLMKNDISNLGYELTFSTEVQEFGVTQIRDLKPNGRDTPVTEENKFEYVQLVCQLKMSGSIRQQLDAFLEGFYDIIPKHLISIFNEQELELLISGLPDIDIEDLKANTEYHKYTSKSAQIQWFWRALRSFDQADRAKFLQFVTGTSKVPLQGFGSLEGMNGIQKFQIHRDDRSTDRLPCAHTCFNQLDLPMYKSYDKLRSCLLKAIHECSEGFGFA</sequence>
<dbReference type="SUPFAM" id="SSF46934">
    <property type="entry name" value="UBA-like"/>
    <property type="match status" value="1"/>
</dbReference>
<feature type="region of interest" description="Disordered" evidence="13">
    <location>
        <begin position="500"/>
        <end position="542"/>
    </location>
</feature>
<feature type="region of interest" description="Disordered" evidence="13">
    <location>
        <begin position="3796"/>
        <end position="3822"/>
    </location>
</feature>
<feature type="region of interest" description="Disordered" evidence="13">
    <location>
        <begin position="3668"/>
        <end position="3720"/>
    </location>
</feature>
<feature type="region of interest" description="Disordered" evidence="13">
    <location>
        <begin position="3379"/>
        <end position="3398"/>
    </location>
</feature>
<reference evidence="18" key="1">
    <citation type="submission" date="2018-01" db="EMBL/GenBank/DDBJ databases">
        <authorList>
            <person name="Alioto T."/>
            <person name="Alioto T."/>
        </authorList>
    </citation>
    <scope>NUCLEOTIDE SEQUENCE [LARGE SCALE GENOMIC DNA]</scope>
</reference>
<dbReference type="Pfam" id="PF00632">
    <property type="entry name" value="HECT"/>
    <property type="match status" value="1"/>
</dbReference>
<feature type="region of interest" description="Disordered" evidence="13">
    <location>
        <begin position="3424"/>
        <end position="3453"/>
    </location>
</feature>
<evidence type="ECO:0000256" key="10">
    <source>
        <dbReference type="ARBA" id="ARBA00023242"/>
    </source>
</evidence>
<feature type="compositionally biased region" description="Gly residues" evidence="13">
    <location>
        <begin position="3046"/>
        <end position="3069"/>
    </location>
</feature>
<feature type="region of interest" description="Disordered" evidence="13">
    <location>
        <begin position="3593"/>
        <end position="3615"/>
    </location>
</feature>
<dbReference type="Pfam" id="PF06025">
    <property type="entry name" value="DUF913"/>
    <property type="match status" value="1"/>
</dbReference>
<dbReference type="FunFam" id="3.90.1750.10:FF:000003">
    <property type="entry name" value="E3 ubiquitin-protein ligase UPL1"/>
    <property type="match status" value="1"/>
</dbReference>
<feature type="region of interest" description="Disordered" evidence="13">
    <location>
        <begin position="4682"/>
        <end position="4739"/>
    </location>
</feature>
<evidence type="ECO:0000259" key="15">
    <source>
        <dbReference type="PROSITE" id="PS50237"/>
    </source>
</evidence>
<feature type="compositionally biased region" description="Low complexity" evidence="13">
    <location>
        <begin position="3668"/>
        <end position="3679"/>
    </location>
</feature>
<dbReference type="InterPro" id="IPR004170">
    <property type="entry name" value="WWE_dom"/>
</dbReference>
<accession>A0A3B0JEG7</accession>
<feature type="compositionally biased region" description="Acidic residues" evidence="13">
    <location>
        <begin position="2974"/>
        <end position="2997"/>
    </location>
</feature>
<feature type="compositionally biased region" description="Low complexity" evidence="13">
    <location>
        <begin position="1491"/>
        <end position="1510"/>
    </location>
</feature>
<feature type="region of interest" description="Disordered" evidence="13">
    <location>
        <begin position="2605"/>
        <end position="2626"/>
    </location>
</feature>
<feature type="domain" description="UBA" evidence="14">
    <location>
        <begin position="1444"/>
        <end position="1487"/>
    </location>
</feature>
<dbReference type="InterPro" id="IPR015940">
    <property type="entry name" value="UBA"/>
</dbReference>
<dbReference type="SUPFAM" id="SSF48371">
    <property type="entry name" value="ARM repeat"/>
    <property type="match status" value="1"/>
</dbReference>
<dbReference type="InterPro" id="IPR000569">
    <property type="entry name" value="HECT_dom"/>
</dbReference>
<organism evidence="17 18">
    <name type="scientific">Drosophila guanche</name>
    <name type="common">Fruit fly</name>
    <dbReference type="NCBI Taxonomy" id="7266"/>
    <lineage>
        <taxon>Eukaryota</taxon>
        <taxon>Metazoa</taxon>
        <taxon>Ecdysozoa</taxon>
        <taxon>Arthropoda</taxon>
        <taxon>Hexapoda</taxon>
        <taxon>Insecta</taxon>
        <taxon>Pterygota</taxon>
        <taxon>Neoptera</taxon>
        <taxon>Endopterygota</taxon>
        <taxon>Diptera</taxon>
        <taxon>Brachycera</taxon>
        <taxon>Muscomorpha</taxon>
        <taxon>Ephydroidea</taxon>
        <taxon>Drosophilidae</taxon>
        <taxon>Drosophila</taxon>
        <taxon>Sophophora</taxon>
    </lineage>
</organism>
<feature type="compositionally biased region" description="Pro residues" evidence="13">
    <location>
        <begin position="3599"/>
        <end position="3611"/>
    </location>
</feature>
<keyword evidence="8 12" id="KW-0833">Ubl conjugation pathway</keyword>
<dbReference type="Proteomes" id="UP000268350">
    <property type="component" value="Unassembled WGS sequence"/>
</dbReference>
<feature type="compositionally biased region" description="Low complexity" evidence="13">
    <location>
        <begin position="1890"/>
        <end position="1902"/>
    </location>
</feature>
<dbReference type="InterPro" id="IPR025527">
    <property type="entry name" value="HUWE1/Rev1_UBM"/>
</dbReference>
<feature type="compositionally biased region" description="Acidic residues" evidence="13">
    <location>
        <begin position="3686"/>
        <end position="3695"/>
    </location>
</feature>
<dbReference type="UniPathway" id="UPA00143"/>
<feature type="region of interest" description="Disordered" evidence="13">
    <location>
        <begin position="2152"/>
        <end position="2172"/>
    </location>
</feature>
<evidence type="ECO:0000256" key="9">
    <source>
        <dbReference type="ARBA" id="ARBA00023204"/>
    </source>
</evidence>
<feature type="compositionally biased region" description="Low complexity" evidence="13">
    <location>
        <begin position="2152"/>
        <end position="2162"/>
    </location>
</feature>
<dbReference type="Gene3D" id="3.30.2410.10">
    <property type="entry name" value="Hect, E3 ligase catalytic domain"/>
    <property type="match status" value="1"/>
</dbReference>
<dbReference type="Pfam" id="PF06012">
    <property type="entry name" value="DUF908"/>
    <property type="match status" value="1"/>
</dbReference>
<dbReference type="InterPro" id="IPR035983">
    <property type="entry name" value="Hect_E3_ubiquitin_ligase"/>
</dbReference>
<dbReference type="GO" id="GO:0006281">
    <property type="term" value="P:DNA repair"/>
    <property type="evidence" value="ECO:0007669"/>
    <property type="project" value="UniProtKB-KW"/>
</dbReference>
<feature type="compositionally biased region" description="Gly residues" evidence="13">
    <location>
        <begin position="2668"/>
        <end position="2680"/>
    </location>
</feature>
<dbReference type="EC" id="2.3.2.26" evidence="4"/>
<dbReference type="PROSITE" id="PS50918">
    <property type="entry name" value="WWE"/>
    <property type="match status" value="1"/>
</dbReference>
<feature type="region of interest" description="Disordered" evidence="13">
    <location>
        <begin position="827"/>
        <end position="867"/>
    </location>
</feature>
<feature type="compositionally biased region" description="Pro residues" evidence="13">
    <location>
        <begin position="3535"/>
        <end position="3545"/>
    </location>
</feature>
<feature type="region of interest" description="Disordered" evidence="13">
    <location>
        <begin position="3735"/>
        <end position="3772"/>
    </location>
</feature>
<feature type="region of interest" description="Disordered" evidence="13">
    <location>
        <begin position="3533"/>
        <end position="3555"/>
    </location>
</feature>
<dbReference type="Gene3D" id="6.10.250.1630">
    <property type="match status" value="1"/>
</dbReference>
<feature type="region of interest" description="Disordered" evidence="13">
    <location>
        <begin position="3041"/>
        <end position="3101"/>
    </location>
</feature>
<keyword evidence="18" id="KW-1185">Reference proteome</keyword>
<comment type="pathway">
    <text evidence="3">Protein modification; protein ubiquitination.</text>
</comment>
<feature type="compositionally biased region" description="Low complexity" evidence="13">
    <location>
        <begin position="3796"/>
        <end position="3819"/>
    </location>
</feature>
<dbReference type="FunFam" id="3.30.720.50:FF:000009">
    <property type="entry name" value="E3 ubiquitin-protein ligase HUWE1 isoform X2"/>
    <property type="match status" value="1"/>
</dbReference>
<dbReference type="GO" id="GO:0061630">
    <property type="term" value="F:ubiquitin protein ligase activity"/>
    <property type="evidence" value="ECO:0007669"/>
    <property type="project" value="UniProtKB-EC"/>
</dbReference>
<feature type="region of interest" description="Disordered" evidence="13">
    <location>
        <begin position="4255"/>
        <end position="4283"/>
    </location>
</feature>
<keyword evidence="7" id="KW-0227">DNA damage</keyword>
<feature type="domain" description="HECT" evidence="15">
    <location>
        <begin position="4961"/>
        <end position="5297"/>
    </location>
</feature>
<evidence type="ECO:0000256" key="3">
    <source>
        <dbReference type="ARBA" id="ARBA00004906"/>
    </source>
</evidence>
<dbReference type="PROSITE" id="PS50030">
    <property type="entry name" value="UBA"/>
    <property type="match status" value="1"/>
</dbReference>
<feature type="compositionally biased region" description="Gly residues" evidence="13">
    <location>
        <begin position="2726"/>
        <end position="2737"/>
    </location>
</feature>
<feature type="region of interest" description="Disordered" evidence="13">
    <location>
        <begin position="2215"/>
        <end position="2258"/>
    </location>
</feature>
<proteinExistence type="inferred from homology"/>
<feature type="compositionally biased region" description="Low complexity" evidence="13">
    <location>
        <begin position="3070"/>
        <end position="3086"/>
    </location>
</feature>
<gene>
    <name evidence="17" type="ORF">DGUA_6G011247</name>
</gene>
<feature type="compositionally biased region" description="Acidic residues" evidence="13">
    <location>
        <begin position="2842"/>
        <end position="2871"/>
    </location>
</feature>
<feature type="compositionally biased region" description="Basic and acidic residues" evidence="13">
    <location>
        <begin position="2872"/>
        <end position="2894"/>
    </location>
</feature>
<feature type="compositionally biased region" description="Gly residues" evidence="13">
    <location>
        <begin position="2616"/>
        <end position="2626"/>
    </location>
</feature>
<evidence type="ECO:0000256" key="8">
    <source>
        <dbReference type="ARBA" id="ARBA00022786"/>
    </source>
</evidence>
<evidence type="ECO:0000259" key="14">
    <source>
        <dbReference type="PROSITE" id="PS50030"/>
    </source>
</evidence>
<feature type="compositionally biased region" description="Low complexity" evidence="13">
    <location>
        <begin position="3156"/>
        <end position="3171"/>
    </location>
</feature>
<feature type="compositionally biased region" description="Acidic residues" evidence="13">
    <location>
        <begin position="2905"/>
        <end position="2943"/>
    </location>
</feature>
<dbReference type="OrthoDB" id="8068875at2759"/>
<feature type="compositionally biased region" description="Low complexity" evidence="13">
    <location>
        <begin position="4840"/>
        <end position="4850"/>
    </location>
</feature>
<evidence type="ECO:0000313" key="18">
    <source>
        <dbReference type="Proteomes" id="UP000268350"/>
    </source>
</evidence>
<keyword evidence="5" id="KW-0597">Phosphoprotein</keyword>
<evidence type="ECO:0000256" key="12">
    <source>
        <dbReference type="PROSITE-ProRule" id="PRU00104"/>
    </source>
</evidence>
<feature type="compositionally biased region" description="Low complexity" evidence="13">
    <location>
        <begin position="3433"/>
        <end position="3450"/>
    </location>
</feature>
<dbReference type="EMBL" id="OUUW01000003">
    <property type="protein sequence ID" value="SPP78572.1"/>
    <property type="molecule type" value="Genomic_DNA"/>
</dbReference>